<dbReference type="PANTHER" id="PTHR30329:SF21">
    <property type="entry name" value="LIPOPROTEIN YIAD-RELATED"/>
    <property type="match status" value="1"/>
</dbReference>
<evidence type="ECO:0000256" key="5">
    <source>
        <dbReference type="SAM" id="SignalP"/>
    </source>
</evidence>
<organism evidence="7 8">
    <name type="scientific">Tropicibacter oceani</name>
    <dbReference type="NCBI Taxonomy" id="3058420"/>
    <lineage>
        <taxon>Bacteria</taxon>
        <taxon>Pseudomonadati</taxon>
        <taxon>Pseudomonadota</taxon>
        <taxon>Alphaproteobacteria</taxon>
        <taxon>Rhodobacterales</taxon>
        <taxon>Roseobacteraceae</taxon>
        <taxon>Tropicibacter</taxon>
    </lineage>
</organism>
<dbReference type="EMBL" id="CP124616">
    <property type="protein sequence ID" value="WGW04891.1"/>
    <property type="molecule type" value="Genomic_DNA"/>
</dbReference>
<evidence type="ECO:0000256" key="2">
    <source>
        <dbReference type="ARBA" id="ARBA00023136"/>
    </source>
</evidence>
<name>A0ABY8QLK9_9RHOB</name>
<feature type="signal peptide" evidence="5">
    <location>
        <begin position="1"/>
        <end position="24"/>
    </location>
</feature>
<dbReference type="RefSeq" id="WP_282301529.1">
    <property type="nucleotide sequence ID" value="NZ_CP124616.1"/>
</dbReference>
<dbReference type="PANTHER" id="PTHR30329">
    <property type="entry name" value="STATOR ELEMENT OF FLAGELLAR MOTOR COMPLEX"/>
    <property type="match status" value="1"/>
</dbReference>
<feature type="chain" id="PRO_5046251579" evidence="5">
    <location>
        <begin position="25"/>
        <end position="314"/>
    </location>
</feature>
<dbReference type="Pfam" id="PF00691">
    <property type="entry name" value="OmpA"/>
    <property type="match status" value="1"/>
</dbReference>
<evidence type="ECO:0000256" key="1">
    <source>
        <dbReference type="ARBA" id="ARBA00004442"/>
    </source>
</evidence>
<keyword evidence="2 4" id="KW-0472">Membrane</keyword>
<dbReference type="PRINTS" id="PR01021">
    <property type="entry name" value="OMPADOMAIN"/>
</dbReference>
<evidence type="ECO:0000313" key="8">
    <source>
        <dbReference type="Proteomes" id="UP001241605"/>
    </source>
</evidence>
<dbReference type="Proteomes" id="UP001241605">
    <property type="component" value="Chromosome"/>
</dbReference>
<keyword evidence="8" id="KW-1185">Reference proteome</keyword>
<reference evidence="7 8" key="1">
    <citation type="submission" date="2023-05" db="EMBL/GenBank/DDBJ databases">
        <title>YMD87, complete Genome.</title>
        <authorList>
            <person name="Zhang J."/>
            <person name="Xu X."/>
        </authorList>
    </citation>
    <scope>NUCLEOTIDE SEQUENCE [LARGE SCALE GENOMIC DNA]</scope>
    <source>
        <strain evidence="7 8">YMD87</strain>
    </source>
</reference>
<evidence type="ECO:0000256" key="3">
    <source>
        <dbReference type="ARBA" id="ARBA00023237"/>
    </source>
</evidence>
<comment type="subcellular location">
    <subcellularLocation>
        <location evidence="1">Cell outer membrane</location>
    </subcellularLocation>
</comment>
<keyword evidence="5" id="KW-0732">Signal</keyword>
<dbReference type="CDD" id="cd07185">
    <property type="entry name" value="OmpA_C-like"/>
    <property type="match status" value="1"/>
</dbReference>
<evidence type="ECO:0000313" key="7">
    <source>
        <dbReference type="EMBL" id="WGW04891.1"/>
    </source>
</evidence>
<feature type="domain" description="OmpA-like" evidence="6">
    <location>
        <begin position="196"/>
        <end position="314"/>
    </location>
</feature>
<dbReference type="InterPro" id="IPR036737">
    <property type="entry name" value="OmpA-like_sf"/>
</dbReference>
<dbReference type="Gene3D" id="3.30.1330.60">
    <property type="entry name" value="OmpA-like domain"/>
    <property type="match status" value="1"/>
</dbReference>
<dbReference type="InterPro" id="IPR006664">
    <property type="entry name" value="OMP_bac"/>
</dbReference>
<sequence length="314" mass="32602">MMNTTRRRVKLAALVALLAGPTLAQDLALPQGAALTREFEKNPGAYDLPVGPWTIKGGLPTRRVEGAISTQSWRIEGSGLTPLQIIAPLREQLVEAGYDIVLDCVARACGGFDFRFATLVLPAPQMFVDLTDFHALSAVSADGSAVALLASRDATSAYLQIIRAGAVATGSAVTATAAPVKATTAAAAPQGVAGQLESQGHAILRDLVFETGSSSLAEGAIGSLDAIAAYLAANPARRVLFVGHTDAVGSLEGNQALSRKRAMSAVAYLRNRHDIPENQVGADGVGYLAPVASNLTAEGREANRRVEAVLIPVE</sequence>
<dbReference type="PROSITE" id="PS51123">
    <property type="entry name" value="OMPA_2"/>
    <property type="match status" value="1"/>
</dbReference>
<evidence type="ECO:0000256" key="4">
    <source>
        <dbReference type="PROSITE-ProRule" id="PRU00473"/>
    </source>
</evidence>
<evidence type="ECO:0000259" key="6">
    <source>
        <dbReference type="PROSITE" id="PS51123"/>
    </source>
</evidence>
<proteinExistence type="predicted"/>
<protein>
    <submittedName>
        <fullName evidence="7">OmpA family protein</fullName>
    </submittedName>
</protein>
<dbReference type="InterPro" id="IPR006665">
    <property type="entry name" value="OmpA-like"/>
</dbReference>
<dbReference type="SUPFAM" id="SSF103088">
    <property type="entry name" value="OmpA-like"/>
    <property type="match status" value="1"/>
</dbReference>
<accession>A0ABY8QLK9</accession>
<dbReference type="InterPro" id="IPR050330">
    <property type="entry name" value="Bact_OuterMem_StrucFunc"/>
</dbReference>
<keyword evidence="3" id="KW-0998">Cell outer membrane</keyword>
<gene>
    <name evidence="7" type="ORF">QF118_04915</name>
</gene>